<gene>
    <name evidence="2" type="ORF">BDN70DRAFT_625936</name>
</gene>
<reference evidence="2" key="1">
    <citation type="submission" date="2020-11" db="EMBL/GenBank/DDBJ databases">
        <authorList>
            <consortium name="DOE Joint Genome Institute"/>
            <person name="Ahrendt S."/>
            <person name="Riley R."/>
            <person name="Andreopoulos W."/>
            <person name="Labutti K."/>
            <person name="Pangilinan J."/>
            <person name="Ruiz-Duenas F.J."/>
            <person name="Barrasa J.M."/>
            <person name="Sanchez-Garcia M."/>
            <person name="Camarero S."/>
            <person name="Miyauchi S."/>
            <person name="Serrano A."/>
            <person name="Linde D."/>
            <person name="Babiker R."/>
            <person name="Drula E."/>
            <person name="Ayuso-Fernandez I."/>
            <person name="Pacheco R."/>
            <person name="Padilla G."/>
            <person name="Ferreira P."/>
            <person name="Barriuso J."/>
            <person name="Kellner H."/>
            <person name="Castanera R."/>
            <person name="Alfaro M."/>
            <person name="Ramirez L."/>
            <person name="Pisabarro A.G."/>
            <person name="Kuo A."/>
            <person name="Tritt A."/>
            <person name="Lipzen A."/>
            <person name="He G."/>
            <person name="Yan M."/>
            <person name="Ng V."/>
            <person name="Cullen D."/>
            <person name="Martin F."/>
            <person name="Rosso M.-N."/>
            <person name="Henrissat B."/>
            <person name="Hibbett D."/>
            <person name="Martinez A.T."/>
            <person name="Grigoriev I.V."/>
        </authorList>
    </citation>
    <scope>NUCLEOTIDE SEQUENCE</scope>
    <source>
        <strain evidence="2">CIRM-BRFM 674</strain>
    </source>
</reference>
<keyword evidence="3" id="KW-1185">Reference proteome</keyword>
<organism evidence="2 3">
    <name type="scientific">Pholiota conissans</name>
    <dbReference type="NCBI Taxonomy" id="109636"/>
    <lineage>
        <taxon>Eukaryota</taxon>
        <taxon>Fungi</taxon>
        <taxon>Dikarya</taxon>
        <taxon>Basidiomycota</taxon>
        <taxon>Agaricomycotina</taxon>
        <taxon>Agaricomycetes</taxon>
        <taxon>Agaricomycetidae</taxon>
        <taxon>Agaricales</taxon>
        <taxon>Agaricineae</taxon>
        <taxon>Strophariaceae</taxon>
        <taxon>Pholiota</taxon>
    </lineage>
</organism>
<name>A0A9P5YLM6_9AGAR</name>
<proteinExistence type="predicted"/>
<keyword evidence="1" id="KW-0732">Signal</keyword>
<evidence type="ECO:0000256" key="1">
    <source>
        <dbReference type="SAM" id="SignalP"/>
    </source>
</evidence>
<evidence type="ECO:0000313" key="3">
    <source>
        <dbReference type="Proteomes" id="UP000807469"/>
    </source>
</evidence>
<dbReference type="Proteomes" id="UP000807469">
    <property type="component" value="Unassembled WGS sequence"/>
</dbReference>
<evidence type="ECO:0008006" key="4">
    <source>
        <dbReference type="Google" id="ProtNLM"/>
    </source>
</evidence>
<sequence length="86" mass="9193">MKLGRVCVLGILLYSLYQYFYSSQVHPPGCGVPKGGAIGSPVLWLIHCEGITLPLTQPHGQLSGHCVGRSHMFALGSAWVVGLSDE</sequence>
<dbReference type="AlphaFoldDB" id="A0A9P5YLM6"/>
<evidence type="ECO:0000313" key="2">
    <source>
        <dbReference type="EMBL" id="KAF9470880.1"/>
    </source>
</evidence>
<feature type="chain" id="PRO_5040403571" description="Secreted protein" evidence="1">
    <location>
        <begin position="23"/>
        <end position="86"/>
    </location>
</feature>
<protein>
    <recommendedName>
        <fullName evidence="4">Secreted protein</fullName>
    </recommendedName>
</protein>
<feature type="signal peptide" evidence="1">
    <location>
        <begin position="1"/>
        <end position="22"/>
    </location>
</feature>
<dbReference type="EMBL" id="MU155820">
    <property type="protein sequence ID" value="KAF9470880.1"/>
    <property type="molecule type" value="Genomic_DNA"/>
</dbReference>
<comment type="caution">
    <text evidence="2">The sequence shown here is derived from an EMBL/GenBank/DDBJ whole genome shotgun (WGS) entry which is preliminary data.</text>
</comment>
<accession>A0A9P5YLM6</accession>